<organism evidence="2 3">
    <name type="scientific">Mesonia ostreae</name>
    <dbReference type="NCBI Taxonomy" id="861110"/>
    <lineage>
        <taxon>Bacteria</taxon>
        <taxon>Pseudomonadati</taxon>
        <taxon>Bacteroidota</taxon>
        <taxon>Flavobacteriia</taxon>
        <taxon>Flavobacteriales</taxon>
        <taxon>Flavobacteriaceae</taxon>
        <taxon>Mesonia</taxon>
    </lineage>
</organism>
<evidence type="ECO:0000313" key="3">
    <source>
        <dbReference type="Proteomes" id="UP001182991"/>
    </source>
</evidence>
<evidence type="ECO:0000313" key="2">
    <source>
        <dbReference type="EMBL" id="MDT0294107.1"/>
    </source>
</evidence>
<reference evidence="3" key="1">
    <citation type="submission" date="2023-07" db="EMBL/GenBank/DDBJ databases">
        <title>Isolating and identifying novel microbial strains from the Mariana Trench.</title>
        <authorList>
            <person name="Fu H."/>
        </authorList>
    </citation>
    <scope>NUCLEOTIDE SEQUENCE [LARGE SCALE GENOMIC DNA]</scope>
    <source>
        <strain evidence="3">T-y2</strain>
    </source>
</reference>
<sequence length="74" mass="7969">MKTRKKANNMFRVFLSLLFIIAIVCTTEAQIPLPGDDSDVPDVPGAPIDAFIGMAIAVGAYFGAKKLRGSKKEN</sequence>
<keyword evidence="3" id="KW-1185">Reference proteome</keyword>
<evidence type="ECO:0000256" key="1">
    <source>
        <dbReference type="SAM" id="Phobius"/>
    </source>
</evidence>
<keyword evidence="1" id="KW-0812">Transmembrane</keyword>
<dbReference type="Proteomes" id="UP001182991">
    <property type="component" value="Unassembled WGS sequence"/>
</dbReference>
<gene>
    <name evidence="2" type="ORF">RLT85_05625</name>
</gene>
<name>A0ABU2KHB9_9FLAO</name>
<keyword evidence="1" id="KW-1133">Transmembrane helix</keyword>
<feature type="transmembrane region" description="Helical" evidence="1">
    <location>
        <begin position="45"/>
        <end position="64"/>
    </location>
</feature>
<accession>A0ABU2KHB9</accession>
<keyword evidence="1" id="KW-0472">Membrane</keyword>
<dbReference type="RefSeq" id="WP_311401056.1">
    <property type="nucleotide sequence ID" value="NZ_JAVRBG010000004.1"/>
</dbReference>
<proteinExistence type="predicted"/>
<comment type="caution">
    <text evidence="2">The sequence shown here is derived from an EMBL/GenBank/DDBJ whole genome shotgun (WGS) entry which is preliminary data.</text>
</comment>
<dbReference type="EMBL" id="JAVRBG010000004">
    <property type="protein sequence ID" value="MDT0294107.1"/>
    <property type="molecule type" value="Genomic_DNA"/>
</dbReference>
<protein>
    <submittedName>
        <fullName evidence="2">Uncharacterized protein</fullName>
    </submittedName>
</protein>